<dbReference type="NCBIfam" id="TIGR02095">
    <property type="entry name" value="glgA"/>
    <property type="match status" value="1"/>
</dbReference>
<protein>
    <recommendedName>
        <fullName evidence="7">Glycogen synthase</fullName>
        <ecNumber evidence="7">2.4.1.21</ecNumber>
    </recommendedName>
    <alternativeName>
        <fullName evidence="7">Starch [bacterial glycogen] synthase</fullName>
    </alternativeName>
</protein>
<dbReference type="UniPathway" id="UPA00164"/>
<sequence length="479" mass="54666">MNVLFASAECAPFFKTGGLGDVAGSLPKELAKKGAKVSVVLPYFTKIPESFKLQCEDIANFYVDVGWRHQYCGIKRFVMNNVTYYFIENLYYFDRENLYGYDDDGERFAFFSLAIIEMLEKIDWIPDIIHVNDFHTAMIPFLLKEKYQWIEALRSIKTVLTIHNIEFQGAYDQNLLPDLFGMGLDRYYDGAARFGDGVNYLKTGIMYADRVNTVSPSYAEEIKTPEFGFGLDGILRLEQAKLCGILNGIDYDTNDPETDHLIPVNFSVNDLSGKKKNKQALQKKMELPVREEVPLIGIVSRLTFQKGFSLILDDLDKLLEKDVQLVLLGTGDPGIENSFRSFCERYPNKFKVKITFDVELAQMIYAGSDLFMMPSATEPCGLSQMIAMRYGTLPIVHEIGGLKDTVIPFNPVTKDGTGFGFSEFSSYYLLYSTNMAIDLYWNDQKTWNHLIKTAMSKDFSWEKSSQLYLDLYNNLLQLS</sequence>
<organism evidence="10 11">
    <name type="scientific">Enterococcus quebecensis</name>
    <dbReference type="NCBI Taxonomy" id="903983"/>
    <lineage>
        <taxon>Bacteria</taxon>
        <taxon>Bacillati</taxon>
        <taxon>Bacillota</taxon>
        <taxon>Bacilli</taxon>
        <taxon>Lactobacillales</taxon>
        <taxon>Enterococcaceae</taxon>
        <taxon>Enterococcus</taxon>
    </lineage>
</organism>
<comment type="similarity">
    <text evidence="3 7">Belongs to the glycosyltransferase 1 family. Bacterial/plant glycogen synthase subfamily.</text>
</comment>
<dbReference type="Gene3D" id="3.40.50.2000">
    <property type="entry name" value="Glycogen Phosphorylase B"/>
    <property type="match status" value="2"/>
</dbReference>
<dbReference type="SUPFAM" id="SSF53756">
    <property type="entry name" value="UDP-Glycosyltransferase/glycogen phosphorylase"/>
    <property type="match status" value="1"/>
</dbReference>
<dbReference type="NCBIfam" id="NF001898">
    <property type="entry name" value="PRK00654.1-1"/>
    <property type="match status" value="1"/>
</dbReference>
<dbReference type="GO" id="GO:0004373">
    <property type="term" value="F:alpha-1,4-glucan glucosyltransferase (UDP-glucose donor) activity"/>
    <property type="evidence" value="ECO:0007669"/>
    <property type="project" value="InterPro"/>
</dbReference>
<dbReference type="AlphaFoldDB" id="A0A1E5H358"/>
<dbReference type="CDD" id="cd03791">
    <property type="entry name" value="GT5_Glycogen_synthase_DULL1-like"/>
    <property type="match status" value="1"/>
</dbReference>
<keyword evidence="5 7" id="KW-0808">Transferase</keyword>
<dbReference type="EMBL" id="MIKB01000001">
    <property type="protein sequence ID" value="OEG19322.1"/>
    <property type="molecule type" value="Genomic_DNA"/>
</dbReference>
<evidence type="ECO:0000259" key="8">
    <source>
        <dbReference type="Pfam" id="PF00534"/>
    </source>
</evidence>
<comment type="caution">
    <text evidence="10">The sequence shown here is derived from an EMBL/GenBank/DDBJ whole genome shotgun (WGS) entry which is preliminary data.</text>
</comment>
<dbReference type="PANTHER" id="PTHR45825">
    <property type="entry name" value="GRANULE-BOUND STARCH SYNTHASE 1, CHLOROPLASTIC/AMYLOPLASTIC"/>
    <property type="match status" value="1"/>
</dbReference>
<dbReference type="InterPro" id="IPR013534">
    <property type="entry name" value="Starch_synth_cat_dom"/>
</dbReference>
<dbReference type="RefSeq" id="WP_069633664.1">
    <property type="nucleotide sequence ID" value="NZ_JXKZ01000001.1"/>
</dbReference>
<feature type="domain" description="Glycosyl transferase family 1" evidence="8">
    <location>
        <begin position="286"/>
        <end position="410"/>
    </location>
</feature>
<evidence type="ECO:0000313" key="11">
    <source>
        <dbReference type="Proteomes" id="UP000094764"/>
    </source>
</evidence>
<keyword evidence="11" id="KW-1185">Reference proteome</keyword>
<feature type="binding site" evidence="7">
    <location>
        <position position="15"/>
    </location>
    <ligand>
        <name>ADP-alpha-D-glucose</name>
        <dbReference type="ChEBI" id="CHEBI:57498"/>
    </ligand>
</feature>
<reference evidence="11" key="1">
    <citation type="submission" date="2016-09" db="EMBL/GenBank/DDBJ databases">
        <authorList>
            <person name="Gulvik C.A."/>
        </authorList>
    </citation>
    <scope>NUCLEOTIDE SEQUENCE [LARGE SCALE GENOMIC DNA]</scope>
    <source>
        <strain evidence="11">LMG 26306</strain>
    </source>
</reference>
<dbReference type="STRING" id="903983.BCR23_01125"/>
<proteinExistence type="inferred from homology"/>
<comment type="catalytic activity">
    <reaction evidence="1 7">
        <text>[(1-&gt;4)-alpha-D-glucosyl](n) + ADP-alpha-D-glucose = [(1-&gt;4)-alpha-D-glucosyl](n+1) + ADP + H(+)</text>
        <dbReference type="Rhea" id="RHEA:18189"/>
        <dbReference type="Rhea" id="RHEA-COMP:9584"/>
        <dbReference type="Rhea" id="RHEA-COMP:9587"/>
        <dbReference type="ChEBI" id="CHEBI:15378"/>
        <dbReference type="ChEBI" id="CHEBI:15444"/>
        <dbReference type="ChEBI" id="CHEBI:57498"/>
        <dbReference type="ChEBI" id="CHEBI:456216"/>
        <dbReference type="EC" id="2.4.1.21"/>
    </reaction>
</comment>
<evidence type="ECO:0000256" key="6">
    <source>
        <dbReference type="ARBA" id="ARBA00023056"/>
    </source>
</evidence>
<dbReference type="GO" id="GO:0005978">
    <property type="term" value="P:glycogen biosynthetic process"/>
    <property type="evidence" value="ECO:0007669"/>
    <property type="project" value="UniProtKB-UniRule"/>
</dbReference>
<dbReference type="Pfam" id="PF08323">
    <property type="entry name" value="Glyco_transf_5"/>
    <property type="match status" value="1"/>
</dbReference>
<dbReference type="Pfam" id="PF00534">
    <property type="entry name" value="Glycos_transf_1"/>
    <property type="match status" value="1"/>
</dbReference>
<gene>
    <name evidence="7" type="primary">glgA</name>
    <name evidence="10" type="ORF">BCR23_01125</name>
</gene>
<evidence type="ECO:0000256" key="3">
    <source>
        <dbReference type="ARBA" id="ARBA00010281"/>
    </source>
</evidence>
<keyword evidence="6 7" id="KW-0320">Glycogen biosynthesis</keyword>
<name>A0A1E5H358_9ENTE</name>
<dbReference type="EC" id="2.4.1.21" evidence="7"/>
<evidence type="ECO:0000256" key="5">
    <source>
        <dbReference type="ARBA" id="ARBA00022679"/>
    </source>
</evidence>
<evidence type="ECO:0000313" key="10">
    <source>
        <dbReference type="EMBL" id="OEG19322.1"/>
    </source>
</evidence>
<dbReference type="HAMAP" id="MF_00484">
    <property type="entry name" value="Glycogen_synth"/>
    <property type="match status" value="1"/>
</dbReference>
<dbReference type="InterPro" id="IPR001296">
    <property type="entry name" value="Glyco_trans_1"/>
</dbReference>
<evidence type="ECO:0000256" key="1">
    <source>
        <dbReference type="ARBA" id="ARBA00001478"/>
    </source>
</evidence>
<feature type="domain" description="Starch synthase catalytic" evidence="9">
    <location>
        <begin position="2"/>
        <end position="236"/>
    </location>
</feature>
<evidence type="ECO:0000259" key="9">
    <source>
        <dbReference type="Pfam" id="PF08323"/>
    </source>
</evidence>
<evidence type="ECO:0000256" key="7">
    <source>
        <dbReference type="HAMAP-Rule" id="MF_00484"/>
    </source>
</evidence>
<keyword evidence="4 7" id="KW-0328">Glycosyltransferase</keyword>
<dbReference type="PANTHER" id="PTHR45825:SF11">
    <property type="entry name" value="ALPHA AMYLASE DOMAIN-CONTAINING PROTEIN"/>
    <property type="match status" value="1"/>
</dbReference>
<accession>A0A1E5H358</accession>
<dbReference type="GO" id="GO:0009011">
    <property type="term" value="F:alpha-1,4-glucan glucosyltransferase (ADP-glucose donor) activity"/>
    <property type="evidence" value="ECO:0007669"/>
    <property type="project" value="UniProtKB-UniRule"/>
</dbReference>
<evidence type="ECO:0000256" key="2">
    <source>
        <dbReference type="ARBA" id="ARBA00002764"/>
    </source>
</evidence>
<comment type="pathway">
    <text evidence="7">Glycan biosynthesis; glycogen biosynthesis.</text>
</comment>
<dbReference type="OrthoDB" id="9808590at2"/>
<dbReference type="InterPro" id="IPR011835">
    <property type="entry name" value="GS/SS"/>
</dbReference>
<dbReference type="Proteomes" id="UP000094764">
    <property type="component" value="Unassembled WGS sequence"/>
</dbReference>
<comment type="function">
    <text evidence="2 7">Synthesizes alpha-1,4-glucan chains using ADP-glucose.</text>
</comment>
<evidence type="ECO:0000256" key="4">
    <source>
        <dbReference type="ARBA" id="ARBA00022676"/>
    </source>
</evidence>